<dbReference type="EMBL" id="JPMD01000025">
    <property type="protein sequence ID" value="KEZ86191.1"/>
    <property type="molecule type" value="Genomic_DNA"/>
</dbReference>
<dbReference type="SUPFAM" id="SSF52540">
    <property type="entry name" value="P-loop containing nucleoside triphosphate hydrolases"/>
    <property type="match status" value="1"/>
</dbReference>
<proteinExistence type="predicted"/>
<organism evidence="3 4">
    <name type="scientific">Clostridium sulfidigenes</name>
    <dbReference type="NCBI Taxonomy" id="318464"/>
    <lineage>
        <taxon>Bacteria</taxon>
        <taxon>Bacillati</taxon>
        <taxon>Bacillota</taxon>
        <taxon>Clostridia</taxon>
        <taxon>Eubacteriales</taxon>
        <taxon>Clostridiaceae</taxon>
        <taxon>Clostridium</taxon>
    </lineage>
</organism>
<dbReference type="PANTHER" id="PTHR13748:SF62">
    <property type="entry name" value="COBW DOMAIN-CONTAINING PROTEIN"/>
    <property type="match status" value="1"/>
</dbReference>
<feature type="domain" description="CobW/HypB/UreG nucleotide-binding" evidence="1">
    <location>
        <begin position="8"/>
        <end position="181"/>
    </location>
</feature>
<evidence type="ECO:0000259" key="2">
    <source>
        <dbReference type="Pfam" id="PF07683"/>
    </source>
</evidence>
<dbReference type="InterPro" id="IPR011629">
    <property type="entry name" value="CobW-like_C"/>
</dbReference>
<dbReference type="Pfam" id="PF07683">
    <property type="entry name" value="CobW_C"/>
    <property type="match status" value="1"/>
</dbReference>
<gene>
    <name evidence="3" type="ORF">IO99_10970</name>
</gene>
<sequence>MEKKINLYVLTGFLGSGKTTVLLRLLDVLKSSKVGVIQNEFGKLGIDGTILKRDNIEMVEINRGSIFCSCLKISFAQALAEMSKQDLEYVFVESSGLADPSNIEEILEGVKVLSPEATYDLKGVLCLIDGINFREQLEDLETVNRQLKHCHMAIINKVDLIEEEELKNVIKEVRQVNPKCDIETCSFGEFSKDFLDKDLLVNQWAEGEESTNTVENKPKSLTMNFSSVVSKNKMEEFLNSIKKDSYRIKGFFNLNDGWQQIDVVGKNIDYKPCEPKEVSQLVFISKIGPNIIKPIINNWNEIVGEKMELKN</sequence>
<dbReference type="Pfam" id="PF02492">
    <property type="entry name" value="cobW"/>
    <property type="match status" value="1"/>
</dbReference>
<dbReference type="Proteomes" id="UP000028542">
    <property type="component" value="Unassembled WGS sequence"/>
</dbReference>
<comment type="caution">
    <text evidence="3">The sequence shown here is derived from an EMBL/GenBank/DDBJ whole genome shotgun (WGS) entry which is preliminary data.</text>
</comment>
<dbReference type="Gene3D" id="3.40.50.300">
    <property type="entry name" value="P-loop containing nucleotide triphosphate hydrolases"/>
    <property type="match status" value="1"/>
</dbReference>
<dbReference type="InterPro" id="IPR051316">
    <property type="entry name" value="Zinc-reg_GTPase_activator"/>
</dbReference>
<evidence type="ECO:0000259" key="1">
    <source>
        <dbReference type="Pfam" id="PF02492"/>
    </source>
</evidence>
<protein>
    <recommendedName>
        <fullName evidence="5">Cobalamin biosynthesis protein CobW</fullName>
    </recommendedName>
</protein>
<dbReference type="PANTHER" id="PTHR13748">
    <property type="entry name" value="COBW-RELATED"/>
    <property type="match status" value="1"/>
</dbReference>
<accession>A0A084JB57</accession>
<evidence type="ECO:0000313" key="3">
    <source>
        <dbReference type="EMBL" id="KEZ86191.1"/>
    </source>
</evidence>
<dbReference type="InterPro" id="IPR003495">
    <property type="entry name" value="CobW/HypB/UreG_nucleotide-bd"/>
</dbReference>
<dbReference type="eggNOG" id="COG0523">
    <property type="taxonomic scope" value="Bacteria"/>
</dbReference>
<dbReference type="AlphaFoldDB" id="A0A084JB57"/>
<dbReference type="STRING" id="318464.IO99_10970"/>
<evidence type="ECO:0000313" key="4">
    <source>
        <dbReference type="Proteomes" id="UP000028542"/>
    </source>
</evidence>
<dbReference type="CDD" id="cd03112">
    <property type="entry name" value="CobW-like"/>
    <property type="match status" value="1"/>
</dbReference>
<keyword evidence="4" id="KW-1185">Reference proteome</keyword>
<dbReference type="RefSeq" id="WP_035133160.1">
    <property type="nucleotide sequence ID" value="NZ_JPMD01000025.1"/>
</dbReference>
<reference evidence="3 4" key="1">
    <citation type="submission" date="2014-07" db="EMBL/GenBank/DDBJ databases">
        <title>Draft genome of Clostridium sulfidigenes 113A isolated from sediments associated with methane hydrate from Krishna Godavari basin.</title>
        <authorList>
            <person name="Honkalas V.S."/>
            <person name="Dabir A.P."/>
            <person name="Arora P."/>
            <person name="Dhakephalkar P.K."/>
        </authorList>
    </citation>
    <scope>NUCLEOTIDE SEQUENCE [LARGE SCALE GENOMIC DNA]</scope>
    <source>
        <strain evidence="3 4">113A</strain>
    </source>
</reference>
<feature type="domain" description="CobW C-terminal" evidence="2">
    <location>
        <begin position="220"/>
        <end position="286"/>
    </location>
</feature>
<evidence type="ECO:0008006" key="5">
    <source>
        <dbReference type="Google" id="ProtNLM"/>
    </source>
</evidence>
<name>A0A084JB57_9CLOT</name>
<dbReference type="GO" id="GO:0005737">
    <property type="term" value="C:cytoplasm"/>
    <property type="evidence" value="ECO:0007669"/>
    <property type="project" value="TreeGrafter"/>
</dbReference>
<dbReference type="InterPro" id="IPR027417">
    <property type="entry name" value="P-loop_NTPase"/>
</dbReference>